<sequence>MLVKRNENRNTETHIGVDALMTSSHAAETTPRELTVAMEDAIVGIYRLQETTDERVSTSELAAELGVEPPSVSSIFSRLAERGLIDREPHRPVALTETGMKVALQLIRNHRLLETFLVECLGYGWEEVHEECDRLEHHVSQRFTTSLESFLSNPETDPHGDPIPDTNLDVPTESNLVHLDTVDEGTTVTVQRILTGERETLEYLASRGLEPEDTVTVEERTPIGLLVISTATGQPRLPTETARQIICSHT</sequence>
<accession>M0J7N6</accession>
<dbReference type="GO" id="GO:0003700">
    <property type="term" value="F:DNA-binding transcription factor activity"/>
    <property type="evidence" value="ECO:0007669"/>
    <property type="project" value="InterPro"/>
</dbReference>
<evidence type="ECO:0000256" key="3">
    <source>
        <dbReference type="ARBA" id="ARBA00011738"/>
    </source>
</evidence>
<evidence type="ECO:0000256" key="5">
    <source>
        <dbReference type="ARBA" id="ARBA00022491"/>
    </source>
</evidence>
<dbReference type="Pfam" id="PF01325">
    <property type="entry name" value="Fe_dep_repress"/>
    <property type="match status" value="1"/>
</dbReference>
<dbReference type="InterPro" id="IPR007167">
    <property type="entry name" value="Fe-transptr_FeoA-like"/>
</dbReference>
<dbReference type="GO" id="GO:0046914">
    <property type="term" value="F:transition metal ion binding"/>
    <property type="evidence" value="ECO:0007669"/>
    <property type="project" value="InterPro"/>
</dbReference>
<gene>
    <name evidence="13" type="ORF">C439_00070</name>
</gene>
<keyword evidence="7" id="KW-0238">DNA-binding</keyword>
<evidence type="ECO:0000256" key="9">
    <source>
        <dbReference type="ARBA" id="ARBA00023163"/>
    </source>
</evidence>
<keyword evidence="6" id="KW-0805">Transcription regulation</keyword>
<dbReference type="PANTHER" id="PTHR33238">
    <property type="entry name" value="IRON (METAL) DEPENDENT REPRESSOR, DTXR FAMILY"/>
    <property type="match status" value="1"/>
</dbReference>
<name>M0J7N6_HALMT</name>
<keyword evidence="14" id="KW-1185">Reference proteome</keyword>
<dbReference type="SMART" id="SM00899">
    <property type="entry name" value="FeoA"/>
    <property type="match status" value="1"/>
</dbReference>
<evidence type="ECO:0000313" key="13">
    <source>
        <dbReference type="EMBL" id="EMA05147.1"/>
    </source>
</evidence>
<dbReference type="GO" id="GO:0005737">
    <property type="term" value="C:cytoplasm"/>
    <property type="evidence" value="ECO:0007669"/>
    <property type="project" value="UniProtKB-SubCell"/>
</dbReference>
<comment type="caution">
    <text evidence="13">The sequence shown here is derived from an EMBL/GenBank/DDBJ whole genome shotgun (WGS) entry which is preliminary data.</text>
</comment>
<dbReference type="InterPro" id="IPR001367">
    <property type="entry name" value="Fe_dep_repressor"/>
</dbReference>
<dbReference type="InterPro" id="IPR036390">
    <property type="entry name" value="WH_DNA-bd_sf"/>
</dbReference>
<dbReference type="SUPFAM" id="SSF47979">
    <property type="entry name" value="Iron-dependent repressor protein, dimerization domain"/>
    <property type="match status" value="1"/>
</dbReference>
<keyword evidence="8" id="KW-0010">Activator</keyword>
<comment type="subcellular location">
    <subcellularLocation>
        <location evidence="1">Cytoplasm</location>
    </subcellularLocation>
</comment>
<dbReference type="InterPro" id="IPR008988">
    <property type="entry name" value="Transcriptional_repressor_C"/>
</dbReference>
<dbReference type="EMBL" id="AOLO01000001">
    <property type="protein sequence ID" value="EMA05147.1"/>
    <property type="molecule type" value="Genomic_DNA"/>
</dbReference>
<organism evidence="13 14">
    <name type="scientific">Haloferax mediterranei (strain ATCC 33500 / DSM 1411 / JCM 8866 / NBRC 14739 / NCIMB 2177 / R-4)</name>
    <name type="common">Halobacterium mediterranei</name>
    <dbReference type="NCBI Taxonomy" id="523841"/>
    <lineage>
        <taxon>Archaea</taxon>
        <taxon>Methanobacteriati</taxon>
        <taxon>Methanobacteriota</taxon>
        <taxon>Stenosarchaea group</taxon>
        <taxon>Halobacteria</taxon>
        <taxon>Halobacteriales</taxon>
        <taxon>Haloferacaceae</taxon>
        <taxon>Haloferax</taxon>
    </lineage>
</organism>
<evidence type="ECO:0000256" key="6">
    <source>
        <dbReference type="ARBA" id="ARBA00023015"/>
    </source>
</evidence>
<proteinExistence type="inferred from homology"/>
<dbReference type="GO" id="GO:0003677">
    <property type="term" value="F:DNA binding"/>
    <property type="evidence" value="ECO:0007669"/>
    <property type="project" value="UniProtKB-KW"/>
</dbReference>
<reference evidence="13 14" key="1">
    <citation type="journal article" date="2014" name="PLoS Genet.">
        <title>Phylogenetically driven sequencing of extremely halophilic archaea reveals strategies for static and dynamic osmo-response.</title>
        <authorList>
            <person name="Becker E.A."/>
            <person name="Seitzer P.M."/>
            <person name="Tritt A."/>
            <person name="Larsen D."/>
            <person name="Krusor M."/>
            <person name="Yao A.I."/>
            <person name="Wu D."/>
            <person name="Madern D."/>
            <person name="Eisen J.A."/>
            <person name="Darling A.E."/>
            <person name="Facciotti M.T."/>
        </authorList>
    </citation>
    <scope>NUCLEOTIDE SEQUENCE [LARGE SCALE GENOMIC DNA]</scope>
    <source>
        <strain evidence="14">ATCC 33500 / DSM 1411 / JCM 8866 / NBRC 14739 / NCIMB 2177 / R-4</strain>
    </source>
</reference>
<dbReference type="SMART" id="SM00529">
    <property type="entry name" value="HTH_DTXR"/>
    <property type="match status" value="1"/>
</dbReference>
<dbReference type="Proteomes" id="UP000011603">
    <property type="component" value="Unassembled WGS sequence"/>
</dbReference>
<evidence type="ECO:0000313" key="14">
    <source>
        <dbReference type="Proteomes" id="UP000011603"/>
    </source>
</evidence>
<evidence type="ECO:0000256" key="10">
    <source>
        <dbReference type="ARBA" id="ARBA00023211"/>
    </source>
</evidence>
<evidence type="ECO:0000259" key="12">
    <source>
        <dbReference type="PROSITE" id="PS50944"/>
    </source>
</evidence>
<evidence type="ECO:0000256" key="4">
    <source>
        <dbReference type="ARBA" id="ARBA00022490"/>
    </source>
</evidence>
<feature type="domain" description="HTH dtxR-type" evidence="12">
    <location>
        <begin position="45"/>
        <end position="96"/>
    </location>
</feature>
<evidence type="ECO:0000256" key="11">
    <source>
        <dbReference type="ARBA" id="ARBA00032593"/>
    </source>
</evidence>
<dbReference type="Pfam" id="PF02742">
    <property type="entry name" value="Fe_dep_repr_C"/>
    <property type="match status" value="1"/>
</dbReference>
<dbReference type="InterPro" id="IPR000835">
    <property type="entry name" value="HTH_MarR-typ"/>
</dbReference>
<dbReference type="GO" id="GO:0046983">
    <property type="term" value="F:protein dimerization activity"/>
    <property type="evidence" value="ECO:0007669"/>
    <property type="project" value="InterPro"/>
</dbReference>
<dbReference type="InterPro" id="IPR036421">
    <property type="entry name" value="Fe_dep_repressor_sf"/>
</dbReference>
<dbReference type="SUPFAM" id="SSF50037">
    <property type="entry name" value="C-terminal domain of transcriptional repressors"/>
    <property type="match status" value="1"/>
</dbReference>
<evidence type="ECO:0000256" key="8">
    <source>
        <dbReference type="ARBA" id="ARBA00023159"/>
    </source>
</evidence>
<dbReference type="SMART" id="SM00347">
    <property type="entry name" value="HTH_MARR"/>
    <property type="match status" value="1"/>
</dbReference>
<dbReference type="AlphaFoldDB" id="M0J7N6"/>
<dbReference type="PANTHER" id="PTHR33238:SF11">
    <property type="entry name" value="TRANSCRIPTIONAL REGULATOR MNTR"/>
    <property type="match status" value="1"/>
</dbReference>
<evidence type="ECO:0000256" key="2">
    <source>
        <dbReference type="ARBA" id="ARBA00007871"/>
    </source>
</evidence>
<dbReference type="Gene3D" id="1.10.10.10">
    <property type="entry name" value="Winged helix-like DNA-binding domain superfamily/Winged helix DNA-binding domain"/>
    <property type="match status" value="1"/>
</dbReference>
<keyword evidence="9" id="KW-0804">Transcription</keyword>
<keyword evidence="5" id="KW-0678">Repressor</keyword>
<dbReference type="PROSITE" id="PS50944">
    <property type="entry name" value="HTH_DTXR"/>
    <property type="match status" value="1"/>
</dbReference>
<dbReference type="InterPro" id="IPR036388">
    <property type="entry name" value="WH-like_DNA-bd_sf"/>
</dbReference>
<protein>
    <recommendedName>
        <fullName evidence="11">Manganese transport regulator</fullName>
    </recommendedName>
</protein>
<comment type="subunit">
    <text evidence="3">Homodimer.</text>
</comment>
<keyword evidence="4" id="KW-0963">Cytoplasm</keyword>
<dbReference type="PATRIC" id="fig|523841.21.peg.13"/>
<dbReference type="InterPro" id="IPR050536">
    <property type="entry name" value="DtxR_MntR_Metal-Reg"/>
</dbReference>
<dbReference type="InterPro" id="IPR022689">
    <property type="entry name" value="Iron_dep_repressor"/>
</dbReference>
<evidence type="ECO:0000256" key="1">
    <source>
        <dbReference type="ARBA" id="ARBA00004496"/>
    </source>
</evidence>
<keyword evidence="10" id="KW-0464">Manganese</keyword>
<evidence type="ECO:0000256" key="7">
    <source>
        <dbReference type="ARBA" id="ARBA00023125"/>
    </source>
</evidence>
<dbReference type="InterPro" id="IPR022687">
    <property type="entry name" value="HTH_DTXR"/>
</dbReference>
<dbReference type="Pfam" id="PF04023">
    <property type="entry name" value="FeoA"/>
    <property type="match status" value="1"/>
</dbReference>
<dbReference type="SUPFAM" id="SSF46785">
    <property type="entry name" value="Winged helix' DNA-binding domain"/>
    <property type="match status" value="1"/>
</dbReference>
<comment type="similarity">
    <text evidence="2">Belongs to the DtxR/MntR family.</text>
</comment>